<dbReference type="PANTHER" id="PTHR31279:SF58">
    <property type="entry name" value="PROTEIN EXORDIUM-LIKE 2"/>
    <property type="match status" value="1"/>
</dbReference>
<evidence type="ECO:0000313" key="8">
    <source>
        <dbReference type="Proteomes" id="UP000796880"/>
    </source>
</evidence>
<evidence type="ECO:0000256" key="6">
    <source>
        <dbReference type="SAM" id="SignalP"/>
    </source>
</evidence>
<keyword evidence="3" id="KW-0964">Secreted</keyword>
<name>A0A8K0DSK2_9ROSA</name>
<evidence type="ECO:0000256" key="5">
    <source>
        <dbReference type="ARBA" id="ARBA00023591"/>
    </source>
</evidence>
<dbReference type="GO" id="GO:0048046">
    <property type="term" value="C:apoplast"/>
    <property type="evidence" value="ECO:0007669"/>
    <property type="project" value="UniProtKB-SubCell"/>
</dbReference>
<dbReference type="Pfam" id="PF04674">
    <property type="entry name" value="Phi_1"/>
    <property type="match status" value="1"/>
</dbReference>
<dbReference type="OrthoDB" id="2016249at2759"/>
<comment type="caution">
    <text evidence="7">The sequence shown here is derived from an EMBL/GenBank/DDBJ whole genome shotgun (WGS) entry which is preliminary data.</text>
</comment>
<dbReference type="EMBL" id="VOIH02000010">
    <property type="protein sequence ID" value="KAF3436490.1"/>
    <property type="molecule type" value="Genomic_DNA"/>
</dbReference>
<evidence type="ECO:0000256" key="3">
    <source>
        <dbReference type="ARBA" id="ARBA00022525"/>
    </source>
</evidence>
<evidence type="ECO:0000313" key="7">
    <source>
        <dbReference type="EMBL" id="KAF3436490.1"/>
    </source>
</evidence>
<dbReference type="InterPro" id="IPR006766">
    <property type="entry name" value="EXORDIUM-like"/>
</dbReference>
<comment type="similarity">
    <text evidence="5">Belongs to the EXORDIUM family.</text>
</comment>
<gene>
    <name evidence="7" type="ORF">FNV43_RR23582</name>
</gene>
<dbReference type="PANTHER" id="PTHR31279">
    <property type="entry name" value="PROTEIN EXORDIUM-LIKE 5"/>
    <property type="match status" value="1"/>
</dbReference>
<dbReference type="Proteomes" id="UP000796880">
    <property type="component" value="Unassembled WGS sequence"/>
</dbReference>
<reference evidence="7" key="1">
    <citation type="submission" date="2020-03" db="EMBL/GenBank/DDBJ databases">
        <title>A high-quality chromosome-level genome assembly of a woody plant with both climbing and erect habits, Rhamnella rubrinervis.</title>
        <authorList>
            <person name="Lu Z."/>
            <person name="Yang Y."/>
            <person name="Zhu X."/>
            <person name="Sun Y."/>
        </authorList>
    </citation>
    <scope>NUCLEOTIDE SEQUENCE</scope>
    <source>
        <strain evidence="7">BYM</strain>
        <tissue evidence="7">Leaf</tissue>
    </source>
</reference>
<feature type="chain" id="PRO_5035463618" evidence="6">
    <location>
        <begin position="26"/>
        <end position="326"/>
    </location>
</feature>
<evidence type="ECO:0000256" key="1">
    <source>
        <dbReference type="ARBA" id="ARBA00004271"/>
    </source>
</evidence>
<protein>
    <submittedName>
        <fullName evidence="7">Uncharacterized protein</fullName>
    </submittedName>
</protein>
<sequence length="326" mass="35194">MAYMTLEKPLLFFLAIIVVFPCSHGLKNQTQSQSQRSLSLAPTSTKLINYHGGPLLTRSSAINVYLIWYGAFSLKDRTTISDLFASFKFNPSLKTGHTIPKWWETTQSYRDRDGKPVPSSVRVVKQIGDTYSLGKNIKRAQLASFVRNKIETKVLPLDSNGIYLILTAKDVIVERFCMGSCAFHDNVMISSTSRVVLAHVGDPSVQCPGLCAWPYAVPAYGPPGQALVAPNGVGTDGMVMNIATILAGASTNPFKNGYYQGDALAPLEAVTACSGIFGAGAYPGFPGNLMVDSVSKASFNAYGVNARKFLLPSIWDLTTSSCKVIA</sequence>
<organism evidence="7 8">
    <name type="scientific">Rhamnella rubrinervis</name>
    <dbReference type="NCBI Taxonomy" id="2594499"/>
    <lineage>
        <taxon>Eukaryota</taxon>
        <taxon>Viridiplantae</taxon>
        <taxon>Streptophyta</taxon>
        <taxon>Embryophyta</taxon>
        <taxon>Tracheophyta</taxon>
        <taxon>Spermatophyta</taxon>
        <taxon>Magnoliopsida</taxon>
        <taxon>eudicotyledons</taxon>
        <taxon>Gunneridae</taxon>
        <taxon>Pentapetalae</taxon>
        <taxon>rosids</taxon>
        <taxon>fabids</taxon>
        <taxon>Rosales</taxon>
        <taxon>Rhamnaceae</taxon>
        <taxon>rhamnoid group</taxon>
        <taxon>Rhamneae</taxon>
        <taxon>Rhamnella</taxon>
    </lineage>
</organism>
<proteinExistence type="inferred from homology"/>
<dbReference type="AlphaFoldDB" id="A0A8K0DSK2"/>
<keyword evidence="4 6" id="KW-0732">Signal</keyword>
<accession>A0A8K0DSK2</accession>
<keyword evidence="2" id="KW-0052">Apoplast</keyword>
<evidence type="ECO:0000256" key="2">
    <source>
        <dbReference type="ARBA" id="ARBA00022523"/>
    </source>
</evidence>
<keyword evidence="8" id="KW-1185">Reference proteome</keyword>
<feature type="signal peptide" evidence="6">
    <location>
        <begin position="1"/>
        <end position="25"/>
    </location>
</feature>
<comment type="subcellular location">
    <subcellularLocation>
        <location evidence="1">Secreted</location>
        <location evidence="1">Extracellular space</location>
        <location evidence="1">Apoplast</location>
    </subcellularLocation>
</comment>
<evidence type="ECO:0000256" key="4">
    <source>
        <dbReference type="ARBA" id="ARBA00022729"/>
    </source>
</evidence>